<accession>A0A094Q938</accession>
<keyword evidence="2" id="KW-1003">Cell membrane</keyword>
<dbReference type="AlphaFoldDB" id="A0A094Q938"/>
<keyword evidence="5 6" id="KW-0472">Membrane</keyword>
<evidence type="ECO:0000313" key="7">
    <source>
        <dbReference type="EMBL" id="KGA20745.1"/>
    </source>
</evidence>
<evidence type="ECO:0000256" key="2">
    <source>
        <dbReference type="ARBA" id="ARBA00022475"/>
    </source>
</evidence>
<evidence type="ECO:0000256" key="4">
    <source>
        <dbReference type="ARBA" id="ARBA00022989"/>
    </source>
</evidence>
<gene>
    <name evidence="7" type="ORF">GM50_0185</name>
</gene>
<feature type="transmembrane region" description="Helical" evidence="6">
    <location>
        <begin position="259"/>
        <end position="276"/>
    </location>
</feature>
<sequence>MDFLFIIQQTLSATIGVNTIIFALAAIGLNMHFGYTGLLNFGQAGFLAIGAYSVAVPVISFGLPLWVAFLIGILNSIIFALILGIPTLRLRADYLAIVTIAAAEIIRQVARSATFNSTLGGSDGITGKFGADFFALNPFKSGLNTPILRFNANDLWVVITGWILVAFIVFIMWVMVNSPWGRLMRAIREDEDAVRSLGKNVYLYKMQSLIIGGVMGACGGFVYALSRQSVQPDNYGTALTFFAYTVLILGGAARVFSPVVGAMIFWFLIVFIEQVLRQGVSNDLIPDWLIGANQVSQIRFMLMGIGLMLLMIYRPQGIFGDKKELALDAKA</sequence>
<comment type="caution">
    <text evidence="7">The sequence shown here is derived from an EMBL/GenBank/DDBJ whole genome shotgun (WGS) entry which is preliminary data.</text>
</comment>
<dbReference type="GO" id="GO:0005886">
    <property type="term" value="C:plasma membrane"/>
    <property type="evidence" value="ECO:0007669"/>
    <property type="project" value="UniProtKB-SubCell"/>
</dbReference>
<dbReference type="EMBL" id="JNSK01000001">
    <property type="protein sequence ID" value="KGA20745.1"/>
    <property type="molecule type" value="Genomic_DNA"/>
</dbReference>
<dbReference type="CDD" id="cd06581">
    <property type="entry name" value="TM_PBP1_LivM_like"/>
    <property type="match status" value="1"/>
</dbReference>
<dbReference type="InterPro" id="IPR043428">
    <property type="entry name" value="LivM-like"/>
</dbReference>
<evidence type="ECO:0000256" key="5">
    <source>
        <dbReference type="ARBA" id="ARBA00023136"/>
    </source>
</evidence>
<evidence type="ECO:0000256" key="3">
    <source>
        <dbReference type="ARBA" id="ARBA00022692"/>
    </source>
</evidence>
<dbReference type="PANTHER" id="PTHR30482:SF10">
    <property type="entry name" value="HIGH-AFFINITY BRANCHED-CHAIN AMINO ACID TRANSPORT PROTEIN BRAE"/>
    <property type="match status" value="1"/>
</dbReference>
<evidence type="ECO:0000256" key="1">
    <source>
        <dbReference type="ARBA" id="ARBA00004651"/>
    </source>
</evidence>
<feature type="transmembrane region" description="Helical" evidence="6">
    <location>
        <begin position="155"/>
        <end position="176"/>
    </location>
</feature>
<feature type="transmembrane region" description="Helical" evidence="6">
    <location>
        <begin position="6"/>
        <end position="29"/>
    </location>
</feature>
<protein>
    <recommendedName>
        <fullName evidence="8">Branched-chain amino acid ABC transporter permease</fullName>
    </recommendedName>
</protein>
<dbReference type="GO" id="GO:0015658">
    <property type="term" value="F:branched-chain amino acid transmembrane transporter activity"/>
    <property type="evidence" value="ECO:0007669"/>
    <property type="project" value="InterPro"/>
</dbReference>
<keyword evidence="4 6" id="KW-1133">Transmembrane helix</keyword>
<reference evidence="7" key="1">
    <citation type="submission" date="2014-05" db="EMBL/GenBank/DDBJ databases">
        <title>Key roles for freshwater Actinobacteria revealed by deep metagenomic sequencing.</title>
        <authorList>
            <person name="Ghai R."/>
            <person name="Mizuno C.M."/>
            <person name="Picazo A."/>
            <person name="Camacho A."/>
            <person name="Rodriguez-Valera F."/>
        </authorList>
    </citation>
    <scope>NUCLEOTIDE SEQUENCE</scope>
</reference>
<proteinExistence type="predicted"/>
<evidence type="ECO:0000256" key="6">
    <source>
        <dbReference type="SAM" id="Phobius"/>
    </source>
</evidence>
<organism evidence="7">
    <name type="scientific">freshwater metagenome</name>
    <dbReference type="NCBI Taxonomy" id="449393"/>
    <lineage>
        <taxon>unclassified sequences</taxon>
        <taxon>metagenomes</taxon>
        <taxon>ecological metagenomes</taxon>
    </lineage>
</organism>
<evidence type="ECO:0008006" key="8">
    <source>
        <dbReference type="Google" id="ProtNLM"/>
    </source>
</evidence>
<dbReference type="InterPro" id="IPR001851">
    <property type="entry name" value="ABC_transp_permease"/>
</dbReference>
<feature type="transmembrane region" description="Helical" evidence="6">
    <location>
        <begin position="41"/>
        <end position="59"/>
    </location>
</feature>
<keyword evidence="3 6" id="KW-0812">Transmembrane</keyword>
<name>A0A094Q938_9ZZZZ</name>
<feature type="transmembrane region" description="Helical" evidence="6">
    <location>
        <begin position="65"/>
        <end position="85"/>
    </location>
</feature>
<feature type="transmembrane region" description="Helical" evidence="6">
    <location>
        <begin position="202"/>
        <end position="223"/>
    </location>
</feature>
<dbReference type="PANTHER" id="PTHR30482">
    <property type="entry name" value="HIGH-AFFINITY BRANCHED-CHAIN AMINO ACID TRANSPORT SYSTEM PERMEASE"/>
    <property type="match status" value="1"/>
</dbReference>
<comment type="subcellular location">
    <subcellularLocation>
        <location evidence="1">Cell membrane</location>
        <topology evidence="1">Multi-pass membrane protein</topology>
    </subcellularLocation>
</comment>
<dbReference type="Pfam" id="PF02653">
    <property type="entry name" value="BPD_transp_2"/>
    <property type="match status" value="1"/>
</dbReference>
<feature type="transmembrane region" description="Helical" evidence="6">
    <location>
        <begin position="296"/>
        <end position="313"/>
    </location>
</feature>